<dbReference type="Pfam" id="PF16653">
    <property type="entry name" value="Sacchrp_dh_C"/>
    <property type="match status" value="1"/>
</dbReference>
<dbReference type="RefSeq" id="WP_201684312.1">
    <property type="nucleotide sequence ID" value="NZ_JAEQNA010000004.1"/>
</dbReference>
<dbReference type="Proteomes" id="UP000613011">
    <property type="component" value="Unassembled WGS sequence"/>
</dbReference>
<dbReference type="InterPro" id="IPR036291">
    <property type="entry name" value="NAD(P)-bd_dom_sf"/>
</dbReference>
<sequence length="478" mass="52627">MQPSDLPGPGPRDLRLPGRLVMIGLGSIGQAALPVLLQRVGVRPERITVIHAHAAERAVAQRWGVASHQTPLAPDNLDAVLEPLLAPGDFVLNLSVNVASLALVRLCRRAGAFYLDTCTEPWAGVYDNPELPPTRRSNYALREDMLRLRRELGPGPAAVMTQGANPGLVSIFAKEALLQMARETGLQARTPDSREAWASLARRLGVRVIHVAERDTQSATRRRLPDEFVNTWSVQAFIDEGRQPAELGWGSHEKHWPVDAMRHEGGCGAAIALARPGLSTRVRSWTPLQGTYHGFLVTHAESISLADYLSVEDNGALVYRPTVHYAYHPCDDAVLSIHEMAGREWAEPARTRILRDEIDGGIDELGVLLMGHPKGVYWFGSRLAIEQARSITPESNATSLQVVAGILGGMQWALRHPQAGVVEPEDLDHRLVLDVARPYLGELVGSWGEWNPLLGRGRLFDEPMDTSDPWQFVNFRVS</sequence>
<dbReference type="InterPro" id="IPR005097">
    <property type="entry name" value="Sacchrp_dh_NADP-bd"/>
</dbReference>
<dbReference type="AlphaFoldDB" id="A0A937D7R8"/>
<dbReference type="Gene3D" id="3.30.360.30">
    <property type="entry name" value="homospermidine synthase like"/>
    <property type="match status" value="1"/>
</dbReference>
<keyword evidence="4" id="KW-1185">Reference proteome</keyword>
<name>A0A937D7R8_9BURK</name>
<dbReference type="Gene3D" id="3.40.50.720">
    <property type="entry name" value="NAD(P)-binding Rossmann-like Domain"/>
    <property type="match status" value="1"/>
</dbReference>
<dbReference type="SUPFAM" id="SSF51735">
    <property type="entry name" value="NAD(P)-binding Rossmann-fold domains"/>
    <property type="match status" value="1"/>
</dbReference>
<evidence type="ECO:0000313" key="4">
    <source>
        <dbReference type="Proteomes" id="UP000613011"/>
    </source>
</evidence>
<feature type="domain" description="Saccharopine dehydrogenase-like C-terminal" evidence="2">
    <location>
        <begin position="163"/>
        <end position="445"/>
    </location>
</feature>
<feature type="domain" description="Saccharopine dehydrogenase NADP binding" evidence="1">
    <location>
        <begin position="21"/>
        <end position="158"/>
    </location>
</feature>
<evidence type="ECO:0000259" key="2">
    <source>
        <dbReference type="Pfam" id="PF16653"/>
    </source>
</evidence>
<evidence type="ECO:0000313" key="3">
    <source>
        <dbReference type="EMBL" id="MBL0421236.1"/>
    </source>
</evidence>
<dbReference type="InterPro" id="IPR032095">
    <property type="entry name" value="Sacchrp_dh-like_C"/>
</dbReference>
<gene>
    <name evidence="3" type="ORF">JI739_12830</name>
</gene>
<reference evidence="3" key="1">
    <citation type="submission" date="2021-01" db="EMBL/GenBank/DDBJ databases">
        <title>Ramlibacter sp. strain AW1 16S ribosomal RNA gene Genome sequencing and assembly.</title>
        <authorList>
            <person name="Kang M."/>
        </authorList>
    </citation>
    <scope>NUCLEOTIDE SEQUENCE</scope>
    <source>
        <strain evidence="3">AW1</strain>
    </source>
</reference>
<organism evidence="3 4">
    <name type="scientific">Ramlibacter aurantiacus</name>
    <dbReference type="NCBI Taxonomy" id="2801330"/>
    <lineage>
        <taxon>Bacteria</taxon>
        <taxon>Pseudomonadati</taxon>
        <taxon>Pseudomonadota</taxon>
        <taxon>Betaproteobacteria</taxon>
        <taxon>Burkholderiales</taxon>
        <taxon>Comamonadaceae</taxon>
        <taxon>Ramlibacter</taxon>
    </lineage>
</organism>
<dbReference type="InterPro" id="IPR023181">
    <property type="entry name" value="Homospermid_syn-like_C"/>
</dbReference>
<dbReference type="EMBL" id="JAEQNA010000004">
    <property type="protein sequence ID" value="MBL0421236.1"/>
    <property type="molecule type" value="Genomic_DNA"/>
</dbReference>
<evidence type="ECO:0000259" key="1">
    <source>
        <dbReference type="Pfam" id="PF03435"/>
    </source>
</evidence>
<dbReference type="Pfam" id="PF03435">
    <property type="entry name" value="Sacchrp_dh_NADP"/>
    <property type="match status" value="1"/>
</dbReference>
<accession>A0A937D7R8</accession>
<proteinExistence type="predicted"/>
<protein>
    <submittedName>
        <fullName evidence="3">Homospermidine synthase</fullName>
    </submittedName>
</protein>
<comment type="caution">
    <text evidence="3">The sequence shown here is derived from an EMBL/GenBank/DDBJ whole genome shotgun (WGS) entry which is preliminary data.</text>
</comment>